<proteinExistence type="predicted"/>
<evidence type="ECO:0000313" key="3">
    <source>
        <dbReference type="Proteomes" id="UP000694415"/>
    </source>
</evidence>
<sequence>MTSGHRPSHDSVLPGVLGEGKGHRQAQCFPFCPCHARPLATVIQRGAKPVGRWRQHLRRQCVLEPSAQHSRSRGDRQHPVQVLSPRGGAKGAGSSARTAAQPIVTPGYDPGRGGASAPPARTNQRATPPARSGTKGGTALCGVGKASALGAGPCIFLYRMVLQAGFCFVFNSTDEPGFSRSGNFGKRKETLIEAAL</sequence>
<evidence type="ECO:0000256" key="1">
    <source>
        <dbReference type="SAM" id="MobiDB-lite"/>
    </source>
</evidence>
<reference evidence="2" key="1">
    <citation type="submission" date="2025-08" db="UniProtKB">
        <authorList>
            <consortium name="Ensembl"/>
        </authorList>
    </citation>
    <scope>IDENTIFICATION</scope>
</reference>
<feature type="region of interest" description="Disordered" evidence="1">
    <location>
        <begin position="64"/>
        <end position="136"/>
    </location>
</feature>
<organism evidence="2 3">
    <name type="scientific">Mus spicilegus</name>
    <name type="common">Mound-building mouse</name>
    <dbReference type="NCBI Taxonomy" id="10103"/>
    <lineage>
        <taxon>Eukaryota</taxon>
        <taxon>Metazoa</taxon>
        <taxon>Chordata</taxon>
        <taxon>Craniata</taxon>
        <taxon>Vertebrata</taxon>
        <taxon>Euteleostomi</taxon>
        <taxon>Mammalia</taxon>
        <taxon>Eutheria</taxon>
        <taxon>Euarchontoglires</taxon>
        <taxon>Glires</taxon>
        <taxon>Rodentia</taxon>
        <taxon>Myomorpha</taxon>
        <taxon>Muroidea</taxon>
        <taxon>Muridae</taxon>
        <taxon>Murinae</taxon>
        <taxon>Mus</taxon>
        <taxon>Mus</taxon>
    </lineage>
</organism>
<dbReference type="GeneTree" id="ENSGT00900000143318"/>
<feature type="region of interest" description="Disordered" evidence="1">
    <location>
        <begin position="1"/>
        <end position="20"/>
    </location>
</feature>
<protein>
    <submittedName>
        <fullName evidence="2">Uncharacterized protein</fullName>
    </submittedName>
</protein>
<accession>A0A8C6H2W5</accession>
<dbReference type="Proteomes" id="UP000694415">
    <property type="component" value="Unplaced"/>
</dbReference>
<keyword evidence="3" id="KW-1185">Reference proteome</keyword>
<evidence type="ECO:0000313" key="2">
    <source>
        <dbReference type="Ensembl" id="ENSMSIP00000015802.1"/>
    </source>
</evidence>
<dbReference type="AlphaFoldDB" id="A0A8C6H2W5"/>
<name>A0A8C6H2W5_MUSSI</name>
<reference evidence="2" key="2">
    <citation type="submission" date="2025-09" db="UniProtKB">
        <authorList>
            <consortium name="Ensembl"/>
        </authorList>
    </citation>
    <scope>IDENTIFICATION</scope>
</reference>
<dbReference type="Ensembl" id="ENSMSIT00000020052.1">
    <property type="protein sequence ID" value="ENSMSIP00000015802.1"/>
    <property type="gene ID" value="ENSMSIG00000013570.1"/>
</dbReference>